<accession>A0AAW9LME8</accession>
<dbReference type="RefSeq" id="WP_230250508.1">
    <property type="nucleotide sequence ID" value="NZ_JAJKKF010000015.1"/>
</dbReference>
<gene>
    <name evidence="1" type="ORF">PZT46_08010</name>
</gene>
<protein>
    <submittedName>
        <fullName evidence="1">Uncharacterized protein</fullName>
    </submittedName>
</protein>
<reference evidence="1" key="1">
    <citation type="journal article" date="2023" name="J. Hosp. Infect.">
        <title>Cross-contamination of carbapenem-resistant Gram-negative bacteria between patients and hospital environment in the first year of a newly built surgical ward.</title>
        <authorList>
            <person name="Boutin S."/>
            <person name="Scherrer M."/>
            <person name="Spath I."/>
            <person name="Kocer K."/>
            <person name="Heeg K."/>
            <person name="Nurjadi D."/>
        </authorList>
    </citation>
    <scope>NUCLEOTIDE SEQUENCE</scope>
    <source>
        <strain evidence="1">KE10384</strain>
    </source>
</reference>
<sequence length="105" mass="11507">MIFQIAKLYRCGRFIGYGIAVEGHLLDGQVSTTISTEVNCFATVTAVFNLSNEQAENQITICLDGEGSAGEVDMIKQEVAEATDRNRNFRDVVEQLSKPRSDTCG</sequence>
<dbReference type="Proteomes" id="UP001303386">
    <property type="component" value="Unassembled WGS sequence"/>
</dbReference>
<dbReference type="AlphaFoldDB" id="A0AAW9LME8"/>
<evidence type="ECO:0000313" key="1">
    <source>
        <dbReference type="EMBL" id="MEA8799198.1"/>
    </source>
</evidence>
<name>A0AAW9LME8_KLEAE</name>
<evidence type="ECO:0000313" key="2">
    <source>
        <dbReference type="Proteomes" id="UP001303386"/>
    </source>
</evidence>
<organism evidence="1 2">
    <name type="scientific">Klebsiella aerogenes</name>
    <name type="common">Enterobacter aerogenes</name>
    <dbReference type="NCBI Taxonomy" id="548"/>
    <lineage>
        <taxon>Bacteria</taxon>
        <taxon>Pseudomonadati</taxon>
        <taxon>Pseudomonadota</taxon>
        <taxon>Gammaproteobacteria</taxon>
        <taxon>Enterobacterales</taxon>
        <taxon>Enterobacteriaceae</taxon>
        <taxon>Klebsiella/Raoultella group</taxon>
        <taxon>Klebsiella</taxon>
    </lineage>
</organism>
<comment type="caution">
    <text evidence="1">The sequence shown here is derived from an EMBL/GenBank/DDBJ whole genome shotgun (WGS) entry which is preliminary data.</text>
</comment>
<proteinExistence type="predicted"/>
<dbReference type="EMBL" id="JARELW010000002">
    <property type="protein sequence ID" value="MEA8799198.1"/>
    <property type="molecule type" value="Genomic_DNA"/>
</dbReference>